<dbReference type="EMBL" id="AP021861">
    <property type="protein sequence ID" value="BBO32960.1"/>
    <property type="molecule type" value="Genomic_DNA"/>
</dbReference>
<keyword evidence="4" id="KW-1185">Reference proteome</keyword>
<organism evidence="3 4">
    <name type="scientific">Lacipirellula parvula</name>
    <dbReference type="NCBI Taxonomy" id="2650471"/>
    <lineage>
        <taxon>Bacteria</taxon>
        <taxon>Pseudomonadati</taxon>
        <taxon>Planctomycetota</taxon>
        <taxon>Planctomycetia</taxon>
        <taxon>Pirellulales</taxon>
        <taxon>Lacipirellulaceae</taxon>
        <taxon>Lacipirellula</taxon>
    </lineage>
</organism>
<dbReference type="PROSITE" id="PS51257">
    <property type="entry name" value="PROKAR_LIPOPROTEIN"/>
    <property type="match status" value="1"/>
</dbReference>
<dbReference type="CDD" id="cd11614">
    <property type="entry name" value="SAF_CpaB_FlgA_like"/>
    <property type="match status" value="1"/>
</dbReference>
<feature type="region of interest" description="Disordered" evidence="1">
    <location>
        <begin position="305"/>
        <end position="365"/>
    </location>
</feature>
<dbReference type="Proteomes" id="UP000326837">
    <property type="component" value="Chromosome"/>
</dbReference>
<evidence type="ECO:0000313" key="4">
    <source>
        <dbReference type="Proteomes" id="UP000326837"/>
    </source>
</evidence>
<feature type="region of interest" description="Disordered" evidence="1">
    <location>
        <begin position="234"/>
        <end position="261"/>
    </location>
</feature>
<evidence type="ECO:0000313" key="3">
    <source>
        <dbReference type="EMBL" id="BBO32960.1"/>
    </source>
</evidence>
<dbReference type="KEGG" id="lpav:PLANPX_2572"/>
<dbReference type="Pfam" id="PF16976">
    <property type="entry name" value="RcpC"/>
    <property type="match status" value="1"/>
</dbReference>
<dbReference type="SMART" id="SM00858">
    <property type="entry name" value="SAF"/>
    <property type="match status" value="1"/>
</dbReference>
<proteinExistence type="predicted"/>
<feature type="domain" description="SAF" evidence="2">
    <location>
        <begin position="39"/>
        <end position="101"/>
    </location>
</feature>
<feature type="compositionally biased region" description="Polar residues" evidence="1">
    <location>
        <begin position="238"/>
        <end position="251"/>
    </location>
</feature>
<dbReference type="InterPro" id="IPR031571">
    <property type="entry name" value="RcpC_dom"/>
</dbReference>
<sequence>MRPKSLILLALALGCGLVASIGISQVLDGSNRPAAVETAPIYVALKNVNVGDPLTEKMVALEEWPKDKVPLGAISKWEELEDRRPRSNIYQGEPLLDNKLLAKGQRSDPIQGVPAGMRLKTIQVDARKSAAGLLSPGDRVDVQIFVRANPEHGIASPFTKIFLQNIRVYAVDQTIDKSTDGEEARNVAKTVSLIVTPAQANRINLAENMGEISLIPRNPDDDAVVEDSEQGADELFGRSTTNNRENEQNAAATEEPSDGAMSGFQSLMQQALSSAAAAAASNPQPKKPQFQMKIIYPNEISTVQFSENGDPISETNTPETTLPLPVAGPFATAPAAPAPAPAPVSTDTGDASTPAGFPIDLKLSK</sequence>
<dbReference type="AlphaFoldDB" id="A0A5K7X8I9"/>
<feature type="compositionally biased region" description="Low complexity" evidence="1">
    <location>
        <begin position="314"/>
        <end position="335"/>
    </location>
</feature>
<dbReference type="Pfam" id="PF08666">
    <property type="entry name" value="SAF"/>
    <property type="match status" value="1"/>
</dbReference>
<reference evidence="4" key="1">
    <citation type="submission" date="2019-10" db="EMBL/GenBank/DDBJ databases">
        <title>Lacipirellula parvula gen. nov., sp. nov., representing a lineage of planctomycetes widespread in freshwater anoxic habitats, and description of the family Lacipirellulaceae.</title>
        <authorList>
            <person name="Dedysh S.N."/>
            <person name="Kulichevskaya I.S."/>
            <person name="Beletsky A.V."/>
            <person name="Rakitin A.L."/>
            <person name="Mardanov A.V."/>
            <person name="Ivanova A.A."/>
            <person name="Saltykova V.X."/>
            <person name="Rijpstra W.I.C."/>
            <person name="Sinninghe Damste J.S."/>
            <person name="Ravin N.V."/>
        </authorList>
    </citation>
    <scope>NUCLEOTIDE SEQUENCE [LARGE SCALE GENOMIC DNA]</scope>
    <source>
        <strain evidence="4">PX69</strain>
    </source>
</reference>
<protein>
    <recommendedName>
        <fullName evidence="2">SAF domain-containing protein</fullName>
    </recommendedName>
</protein>
<evidence type="ECO:0000256" key="1">
    <source>
        <dbReference type="SAM" id="MobiDB-lite"/>
    </source>
</evidence>
<accession>A0A5K7X8I9</accession>
<dbReference type="NCBIfam" id="TIGR03177">
    <property type="entry name" value="pilus_cpaB"/>
    <property type="match status" value="1"/>
</dbReference>
<gene>
    <name evidence="3" type="ORF">PLANPX_2572</name>
</gene>
<name>A0A5K7X8I9_9BACT</name>
<dbReference type="InterPro" id="IPR017592">
    <property type="entry name" value="Pilus_assmbl_Flp-typ_CpaB"/>
</dbReference>
<dbReference type="InterPro" id="IPR013974">
    <property type="entry name" value="SAF"/>
</dbReference>
<evidence type="ECO:0000259" key="2">
    <source>
        <dbReference type="SMART" id="SM00858"/>
    </source>
</evidence>